<evidence type="ECO:0000256" key="2">
    <source>
        <dbReference type="ARBA" id="ARBA00022679"/>
    </source>
</evidence>
<keyword evidence="3 6" id="KW-0418">Kinase</keyword>
<evidence type="ECO:0000313" key="7">
    <source>
        <dbReference type="Proteomes" id="UP000198339"/>
    </source>
</evidence>
<keyword evidence="2" id="KW-0808">Transferase</keyword>
<dbReference type="Pfam" id="PF07804">
    <property type="entry name" value="HipA_C"/>
    <property type="match status" value="1"/>
</dbReference>
<proteinExistence type="inferred from homology"/>
<dbReference type="Proteomes" id="UP000198339">
    <property type="component" value="Unassembled WGS sequence"/>
</dbReference>
<sequence>MTSDVAPAGEAFVWIWLPGATEPVVAGRLARASDSRLTFNYGQSYLARADAIAIYEPELPLRAGLIEAASKMQLPSAIRDGSPDAWGRRVIINRIGGRDEGELAPAELDELTYLLESGSDRIGMLDFQASATDYVPRQRQNATLAELMESAERVERGVPLTPELDQALQHGTSLGGARPKALIDDGARKYIAKFSAAADIYNVVKAEYVAMRLAARAGLDVAPVKLARALGKDVLLVERFDRAPKEDDWTRRGVVSALTLLALDETEARYASYEDLATVIRHRFVDPAATLAELYARIIFNILCGNTDDHARNHAAFWDGGTLELTPAYDICPQGRTGGEATQAMLILGNRRFSQLSLSLEAAPVFHLDDARARAIIAGQQAAIEAHWDAVCDEAALGGAERAFLWRRQFLNPFAFEGFAAAPG</sequence>
<dbReference type="InterPro" id="IPR012893">
    <property type="entry name" value="HipA-like_C"/>
</dbReference>
<evidence type="ECO:0000313" key="6">
    <source>
        <dbReference type="EMBL" id="SNT14565.1"/>
    </source>
</evidence>
<dbReference type="InterPro" id="IPR052028">
    <property type="entry name" value="HipA_Ser/Thr_kinase"/>
</dbReference>
<comment type="similarity">
    <text evidence="1">Belongs to the HipA Ser/Thr kinase family.</text>
</comment>
<accession>A0A239K8X7</accession>
<evidence type="ECO:0000256" key="3">
    <source>
        <dbReference type="ARBA" id="ARBA00022777"/>
    </source>
</evidence>
<dbReference type="GO" id="GO:0004674">
    <property type="term" value="F:protein serine/threonine kinase activity"/>
    <property type="evidence" value="ECO:0007669"/>
    <property type="project" value="TreeGrafter"/>
</dbReference>
<dbReference type="Pfam" id="PF13657">
    <property type="entry name" value="Couple_hipA"/>
    <property type="match status" value="1"/>
</dbReference>
<gene>
    <name evidence="6" type="ORF">SAMN06295955_11336</name>
</gene>
<keyword evidence="7" id="KW-1185">Reference proteome</keyword>
<evidence type="ECO:0000259" key="4">
    <source>
        <dbReference type="Pfam" id="PF07804"/>
    </source>
</evidence>
<dbReference type="GO" id="GO:0005829">
    <property type="term" value="C:cytosol"/>
    <property type="evidence" value="ECO:0007669"/>
    <property type="project" value="TreeGrafter"/>
</dbReference>
<dbReference type="PANTHER" id="PTHR37419:SF8">
    <property type="entry name" value="TOXIN YJJJ"/>
    <property type="match status" value="1"/>
</dbReference>
<reference evidence="6 7" key="1">
    <citation type="submission" date="2017-06" db="EMBL/GenBank/DDBJ databases">
        <authorList>
            <person name="Kim H.J."/>
            <person name="Triplett B.A."/>
        </authorList>
    </citation>
    <scope>NUCLEOTIDE SEQUENCE [LARGE SCALE GENOMIC DNA]</scope>
    <source>
        <strain evidence="6 7">DS15</strain>
    </source>
</reference>
<dbReference type="PANTHER" id="PTHR37419">
    <property type="entry name" value="SERINE/THREONINE-PROTEIN KINASE TOXIN HIPA"/>
    <property type="match status" value="1"/>
</dbReference>
<organism evidence="6 7">
    <name type="scientific">Sphingopyxis indica</name>
    <dbReference type="NCBI Taxonomy" id="436663"/>
    <lineage>
        <taxon>Bacteria</taxon>
        <taxon>Pseudomonadati</taxon>
        <taxon>Pseudomonadota</taxon>
        <taxon>Alphaproteobacteria</taxon>
        <taxon>Sphingomonadales</taxon>
        <taxon>Sphingomonadaceae</taxon>
        <taxon>Sphingopyxis</taxon>
    </lineage>
</organism>
<dbReference type="RefSeq" id="WP_058818152.1">
    <property type="nucleotide sequence ID" value="NZ_FZPA01000013.1"/>
</dbReference>
<protein>
    <submittedName>
        <fullName evidence="6">Serine/threonine-protein kinase HipA</fullName>
    </submittedName>
</protein>
<evidence type="ECO:0000256" key="1">
    <source>
        <dbReference type="ARBA" id="ARBA00010164"/>
    </source>
</evidence>
<dbReference type="InterPro" id="IPR017508">
    <property type="entry name" value="HipA_N1"/>
</dbReference>
<feature type="domain" description="HipA N-terminal subdomain 1" evidence="5">
    <location>
        <begin position="25"/>
        <end position="127"/>
    </location>
</feature>
<evidence type="ECO:0000259" key="5">
    <source>
        <dbReference type="Pfam" id="PF13657"/>
    </source>
</evidence>
<name>A0A239K8X7_9SPHN</name>
<dbReference type="OrthoDB" id="9805913at2"/>
<dbReference type="EMBL" id="FZPA01000013">
    <property type="protein sequence ID" value="SNT14565.1"/>
    <property type="molecule type" value="Genomic_DNA"/>
</dbReference>
<feature type="domain" description="HipA-like C-terminal" evidence="4">
    <location>
        <begin position="172"/>
        <end position="388"/>
    </location>
</feature>
<dbReference type="AlphaFoldDB" id="A0A239K8X7"/>